<dbReference type="VEuPathDB" id="TriTrypDB:Tb427_000614300"/>
<evidence type="ECO:0000256" key="7">
    <source>
        <dbReference type="ARBA" id="ARBA00023288"/>
    </source>
</evidence>
<dbReference type="GO" id="GO:0098552">
    <property type="term" value="C:side of membrane"/>
    <property type="evidence" value="ECO:0007669"/>
    <property type="project" value="UniProtKB-KW"/>
</dbReference>
<comment type="subcellular location">
    <subcellularLocation>
        <location evidence="2">Cell membrane</location>
        <topology evidence="2">Lipid-anchor</topology>
        <topology evidence="2">GPI-anchor</topology>
    </subcellularLocation>
</comment>
<keyword evidence="3" id="KW-1003">Cell membrane</keyword>
<dbReference type="VEuPathDB" id="TriTrypDB:Tb927.11.18330"/>
<evidence type="ECO:0000256" key="3">
    <source>
        <dbReference type="ARBA" id="ARBA00022475"/>
    </source>
</evidence>
<sequence length="513" mass="53919">MQLAALAAALLTATLKVAATTPSAATAAAEAANDPCKAILFLDTLTANIEGQISSAINKAQQLTEEFQQLQAATAAAASGHQQLGYGILLAIANEAKYAALNSITQHQKTLQKAANAAANLPATINVIHNRNADQKITVTATGTGTTVAGKAADAARNCQYGAVAISATQQMCNFDEMSTGALARSQITTEGLTKIPYPAEGFLTTTTLAATAYVKGSAHTTATGQAGAYCGSDSTAFGAGPEIQATVALGLFIDQKQTLAAIAPTALTEQGGEDCITEKPNSNAQTEAKSRILAAICVATRVKLQDPKSALQTTKTDLKVGGKYQHITAAAMKGYGLLGLSATKLDEEAARKFIDTVFGAGDKAIAENFVEKLSSNNIKYAGTAKSETKNAKQISESKETSIALAFFISQTNKPTTATEEKQVVDPKHGEKCKGKPQCECKEENGCEFKDGECQDKVITTAEETNGRPTNTTGSNSFVINKAPLLLAFLFLDLVFKRMFATFYEIDRNLLFR</sequence>
<keyword evidence="4" id="KW-0336">GPI-anchor</keyword>
<dbReference type="SUPFAM" id="SSF118251">
    <property type="entry name" value="Variant surface glycoprotein MITAT 1.2, VSG 221, C-terminal domain"/>
    <property type="match status" value="1"/>
</dbReference>
<evidence type="ECO:0000256" key="6">
    <source>
        <dbReference type="ARBA" id="ARBA00023180"/>
    </source>
</evidence>
<evidence type="ECO:0000256" key="4">
    <source>
        <dbReference type="ARBA" id="ARBA00022622"/>
    </source>
</evidence>
<evidence type="ECO:0000256" key="5">
    <source>
        <dbReference type="ARBA" id="ARBA00023136"/>
    </source>
</evidence>
<feature type="coiled-coil region" evidence="8">
    <location>
        <begin position="46"/>
        <end position="73"/>
    </location>
</feature>
<keyword evidence="7" id="KW-0449">Lipoprotein</keyword>
<accession>A0A1V0FXZ8</accession>
<keyword evidence="8" id="KW-0175">Coiled coil</keyword>
<feature type="chain" id="PRO_5012165788" evidence="9">
    <location>
        <begin position="20"/>
        <end position="513"/>
    </location>
</feature>
<protein>
    <submittedName>
        <fullName evidence="10">Variant surface glycoprotein</fullName>
    </submittedName>
</protein>
<proteinExistence type="predicted"/>
<evidence type="ECO:0000256" key="9">
    <source>
        <dbReference type="SAM" id="SignalP"/>
    </source>
</evidence>
<evidence type="ECO:0000313" key="10">
    <source>
        <dbReference type="EMBL" id="ARB50563.1"/>
    </source>
</evidence>
<evidence type="ECO:0000256" key="8">
    <source>
        <dbReference type="SAM" id="Coils"/>
    </source>
</evidence>
<organism evidence="10">
    <name type="scientific">Trypanosoma brucei</name>
    <dbReference type="NCBI Taxonomy" id="5691"/>
    <lineage>
        <taxon>Eukaryota</taxon>
        <taxon>Discoba</taxon>
        <taxon>Euglenozoa</taxon>
        <taxon>Kinetoplastea</taxon>
        <taxon>Metakinetoplastina</taxon>
        <taxon>Trypanosomatida</taxon>
        <taxon>Trypanosomatidae</taxon>
        <taxon>Trypanosoma</taxon>
    </lineage>
</organism>
<feature type="signal peptide" evidence="9">
    <location>
        <begin position="1"/>
        <end position="19"/>
    </location>
</feature>
<dbReference type="SUPFAM" id="SSF58087">
    <property type="entry name" value="Variant surface glycoprotein (N-terminal domain)"/>
    <property type="match status" value="1"/>
</dbReference>
<dbReference type="GO" id="GO:0005886">
    <property type="term" value="C:plasma membrane"/>
    <property type="evidence" value="ECO:0007669"/>
    <property type="project" value="UniProtKB-SubCell"/>
</dbReference>
<keyword evidence="6" id="KW-0325">Glycoprotein</keyword>
<dbReference type="AlphaFoldDB" id="A0A1V0FXZ8"/>
<evidence type="ECO:0000256" key="1">
    <source>
        <dbReference type="ARBA" id="ARBA00002523"/>
    </source>
</evidence>
<keyword evidence="5" id="KW-0472">Membrane</keyword>
<reference evidence="10" key="1">
    <citation type="submission" date="2016-12" db="EMBL/GenBank/DDBJ databases">
        <title>Extending the VSGnome of Trypanosoma brucei strain TREU927.</title>
        <authorList>
            <person name="Cross G.A."/>
        </authorList>
    </citation>
    <scope>NUCLEOTIDE SEQUENCE</scope>
    <source>
        <strain evidence="10">Tb927.99.180</strain>
    </source>
</reference>
<name>A0A1V0FXZ8_9TRYP</name>
<dbReference type="EMBL" id="KY404312">
    <property type="protein sequence ID" value="ARB50563.1"/>
    <property type="molecule type" value="Genomic_DNA"/>
</dbReference>
<dbReference type="InterPro" id="IPR027446">
    <property type="entry name" value="VSG_C_dom_sf"/>
</dbReference>
<evidence type="ECO:0000256" key="2">
    <source>
        <dbReference type="ARBA" id="ARBA00004609"/>
    </source>
</evidence>
<keyword evidence="9" id="KW-0732">Signal</keyword>
<comment type="function">
    <text evidence="1">VSG forms a coat on the surface of the parasite. The trypanosome evades the immune response of the host by expressing a series of antigenically distinct VSGs from an estimated 1000 VSG genes.</text>
</comment>